<dbReference type="PANTHER" id="PTHR24567">
    <property type="entry name" value="CRP FAMILY TRANSCRIPTIONAL REGULATORY PROTEIN"/>
    <property type="match status" value="1"/>
</dbReference>
<name>A0A4P6WWE7_HYDPS</name>
<accession>A0A4P6WWE7</accession>
<gene>
    <name evidence="5" type="ORF">HPF_03715</name>
</gene>
<dbReference type="Pfam" id="PF13545">
    <property type="entry name" value="HTH_Crp_2"/>
    <property type="match status" value="1"/>
</dbReference>
<dbReference type="InterPro" id="IPR014710">
    <property type="entry name" value="RmlC-like_jellyroll"/>
</dbReference>
<keyword evidence="6" id="KW-1185">Reference proteome</keyword>
<dbReference type="GO" id="GO:0003677">
    <property type="term" value="F:DNA binding"/>
    <property type="evidence" value="ECO:0007669"/>
    <property type="project" value="UniProtKB-KW"/>
</dbReference>
<dbReference type="AlphaFoldDB" id="A0A4P6WWE7"/>
<dbReference type="InterPro" id="IPR018490">
    <property type="entry name" value="cNMP-bd_dom_sf"/>
</dbReference>
<evidence type="ECO:0000256" key="2">
    <source>
        <dbReference type="ARBA" id="ARBA00023125"/>
    </source>
</evidence>
<dbReference type="KEGG" id="hpse:HPF_03715"/>
<feature type="domain" description="HTH crp-type" evidence="4">
    <location>
        <begin position="146"/>
        <end position="211"/>
    </location>
</feature>
<organism evidence="5 6">
    <name type="scientific">Hydrogenophaga pseudoflava</name>
    <name type="common">Pseudomonas carboxydoflava</name>
    <dbReference type="NCBI Taxonomy" id="47421"/>
    <lineage>
        <taxon>Bacteria</taxon>
        <taxon>Pseudomonadati</taxon>
        <taxon>Pseudomonadota</taxon>
        <taxon>Betaproteobacteria</taxon>
        <taxon>Burkholderiales</taxon>
        <taxon>Comamonadaceae</taxon>
        <taxon>Hydrogenophaga</taxon>
    </lineage>
</organism>
<dbReference type="Proteomes" id="UP000293912">
    <property type="component" value="Chromosome"/>
</dbReference>
<dbReference type="Gene3D" id="2.60.120.10">
    <property type="entry name" value="Jelly Rolls"/>
    <property type="match status" value="1"/>
</dbReference>
<dbReference type="InterPro" id="IPR012318">
    <property type="entry name" value="HTH_CRP"/>
</dbReference>
<protein>
    <recommendedName>
        <fullName evidence="4">HTH crp-type domain-containing protein</fullName>
    </recommendedName>
</protein>
<evidence type="ECO:0000259" key="4">
    <source>
        <dbReference type="Pfam" id="PF13545"/>
    </source>
</evidence>
<keyword evidence="3" id="KW-0804">Transcription</keyword>
<evidence type="ECO:0000313" key="6">
    <source>
        <dbReference type="Proteomes" id="UP000293912"/>
    </source>
</evidence>
<dbReference type="EMBL" id="CP037867">
    <property type="protein sequence ID" value="QBM26776.1"/>
    <property type="molecule type" value="Genomic_DNA"/>
</dbReference>
<proteinExistence type="predicted"/>
<reference evidence="5 6" key="1">
    <citation type="submission" date="2019-03" db="EMBL/GenBank/DDBJ databases">
        <authorList>
            <person name="Sebastian G."/>
            <person name="Baumann P."/>
            <person name="Ruckert C."/>
            <person name="Kalinowski J."/>
            <person name="Nebel B."/>
            <person name="Takors R."/>
            <person name="Blombach B."/>
        </authorList>
    </citation>
    <scope>NUCLEOTIDE SEQUENCE [LARGE SCALE GENOMIC DNA]</scope>
    <source>
        <strain evidence="5 6">DSM 1084</strain>
    </source>
</reference>
<dbReference type="GO" id="GO:0003700">
    <property type="term" value="F:DNA-binding transcription factor activity"/>
    <property type="evidence" value="ECO:0007669"/>
    <property type="project" value="TreeGrafter"/>
</dbReference>
<sequence>MSTSENFLIRRLPRTARKHLLDQCALFELVLSDELSVRGQPLGHAHFPIDGFISMVIDMDNYPELEVGMVGCEAMLGAELLLGVTPAPWRALVQGPGHSWRIGAKALRRECATSPALLQAVQTSLLVRLHQQALASACERFHMIGQRLARWLLMSQDRAQSDHFHVTHEGMATMLGVRRVGVTLAASELQDCGLIRYHRGELTVLDRTALEGRSCSCYATDRALHRTLFPAQPA</sequence>
<dbReference type="InterPro" id="IPR050397">
    <property type="entry name" value="Env_Response_Regulators"/>
</dbReference>
<keyword evidence="1" id="KW-0805">Transcription regulation</keyword>
<evidence type="ECO:0000256" key="1">
    <source>
        <dbReference type="ARBA" id="ARBA00023015"/>
    </source>
</evidence>
<evidence type="ECO:0000313" key="5">
    <source>
        <dbReference type="EMBL" id="QBM26776.1"/>
    </source>
</evidence>
<dbReference type="RefSeq" id="WP_133155787.1">
    <property type="nucleotide sequence ID" value="NZ_CP037867.1"/>
</dbReference>
<dbReference type="PANTHER" id="PTHR24567:SF74">
    <property type="entry name" value="HTH-TYPE TRANSCRIPTIONAL REGULATOR ARCR"/>
    <property type="match status" value="1"/>
</dbReference>
<evidence type="ECO:0000256" key="3">
    <source>
        <dbReference type="ARBA" id="ARBA00023163"/>
    </source>
</evidence>
<keyword evidence="2" id="KW-0238">DNA-binding</keyword>
<dbReference type="SUPFAM" id="SSF51206">
    <property type="entry name" value="cAMP-binding domain-like"/>
    <property type="match status" value="1"/>
</dbReference>
<dbReference type="InterPro" id="IPR036390">
    <property type="entry name" value="WH_DNA-bd_sf"/>
</dbReference>
<dbReference type="GO" id="GO:0005829">
    <property type="term" value="C:cytosol"/>
    <property type="evidence" value="ECO:0007669"/>
    <property type="project" value="TreeGrafter"/>
</dbReference>
<dbReference type="SUPFAM" id="SSF46785">
    <property type="entry name" value="Winged helix' DNA-binding domain"/>
    <property type="match status" value="1"/>
</dbReference>